<dbReference type="EMBL" id="JBHFNQ010000204">
    <property type="protein sequence ID" value="MFB2880534.1"/>
    <property type="molecule type" value="Genomic_DNA"/>
</dbReference>
<feature type="domain" description="DUF2326" evidence="2">
    <location>
        <begin position="451"/>
        <end position="587"/>
    </location>
</feature>
<dbReference type="Proteomes" id="UP001576774">
    <property type="component" value="Unassembled WGS sequence"/>
</dbReference>
<accession>A0ABV4XCL3</accession>
<evidence type="ECO:0000256" key="1">
    <source>
        <dbReference type="SAM" id="Coils"/>
    </source>
</evidence>
<dbReference type="InterPro" id="IPR046919">
    <property type="entry name" value="ABC-3C_CTD10"/>
</dbReference>
<dbReference type="Pfam" id="PF20275">
    <property type="entry name" value="CTD10"/>
    <property type="match status" value="1"/>
</dbReference>
<name>A0ABV4XCL3_9CYAN</name>
<dbReference type="RefSeq" id="WP_413273544.1">
    <property type="nucleotide sequence ID" value="NZ_JBHFNQ010000204.1"/>
</dbReference>
<proteinExistence type="predicted"/>
<sequence>MIRIRAVRCNHASFKEVHFTPGFNVILADRTEVSGSRDSRNGLGKSTLIEIIHFCLGASLQRGKGLGVVQLKGWSFSLELTLANRVVIVTRNTEEPSKILIIGDTTDWPIQPKVKEGQKILSLKDWTTVLGSLMFGLPISDEDKKYQPSFRSLISYFIRRGRDAFSTPFEHYRKQLEWDKQVNNAFLLGLAWEDARDLQLLKDRQKLLEDFKKLKKDTETGVVIGVLGSLGELEALKVQVESQLRERKETLSNFRVAPQYHELEQQANRLTAEIHEATNKNITDQKLLEFYELSLESENEPSPDAVVSIYERAGVELPGLVVRRLEEVEVFHRQLIENRRNFLAAEIQRLRRDISARESLLREKIEERASLLEILQTHGALEEFTRLQELYLDTVADLNEINKRIEELKKFEEAKSSLKIEKERLLQRARRDKEERSVQVERAMSFFHENSRFLYDAPGSLSINVGDNGFQFRVDIRRDGSEGIGNMKIFCYDLMLAQLWSEHDPSPRLLIHDSTIFDGVDERQVALALELADRVSSNCGFQYICTFNSDMIPRSEFSQDFEKNFDSFVRLRLTDDTDEGGLLGIRF</sequence>
<gene>
    <name evidence="4" type="ORF">ACE1CC_27100</name>
</gene>
<dbReference type="SUPFAM" id="SSF52540">
    <property type="entry name" value="P-loop containing nucleoside triphosphate hydrolases"/>
    <property type="match status" value="1"/>
</dbReference>
<feature type="domain" description="ABC-three component systems C-terminal" evidence="3">
    <location>
        <begin position="295"/>
        <end position="389"/>
    </location>
</feature>
<feature type="coiled-coil region" evidence="1">
    <location>
        <begin position="233"/>
        <end position="280"/>
    </location>
</feature>
<evidence type="ECO:0000259" key="2">
    <source>
        <dbReference type="Pfam" id="PF10088"/>
    </source>
</evidence>
<evidence type="ECO:0000313" key="5">
    <source>
        <dbReference type="Proteomes" id="UP001576774"/>
    </source>
</evidence>
<comment type="caution">
    <text evidence="4">The sequence shown here is derived from an EMBL/GenBank/DDBJ whole genome shotgun (WGS) entry which is preliminary data.</text>
</comment>
<feature type="coiled-coil region" evidence="1">
    <location>
        <begin position="333"/>
        <end position="367"/>
    </location>
</feature>
<keyword evidence="5" id="KW-1185">Reference proteome</keyword>
<dbReference type="InterPro" id="IPR027417">
    <property type="entry name" value="P-loop_NTPase"/>
</dbReference>
<evidence type="ECO:0000313" key="4">
    <source>
        <dbReference type="EMBL" id="MFB2880534.1"/>
    </source>
</evidence>
<evidence type="ECO:0000259" key="3">
    <source>
        <dbReference type="Pfam" id="PF20275"/>
    </source>
</evidence>
<dbReference type="InterPro" id="IPR018760">
    <property type="entry name" value="DUF2326"/>
</dbReference>
<feature type="coiled-coil region" evidence="1">
    <location>
        <begin position="395"/>
        <end position="435"/>
    </location>
</feature>
<dbReference type="Gene3D" id="3.40.50.300">
    <property type="entry name" value="P-loop containing nucleotide triphosphate hydrolases"/>
    <property type="match status" value="1"/>
</dbReference>
<organism evidence="4 5">
    <name type="scientific">Floridaenema aerugineum BLCC-F46</name>
    <dbReference type="NCBI Taxonomy" id="3153654"/>
    <lineage>
        <taxon>Bacteria</taxon>
        <taxon>Bacillati</taxon>
        <taxon>Cyanobacteriota</taxon>
        <taxon>Cyanophyceae</taxon>
        <taxon>Oscillatoriophycideae</taxon>
        <taxon>Aerosakkonematales</taxon>
        <taxon>Aerosakkonemataceae</taxon>
        <taxon>Floridanema</taxon>
        <taxon>Floridanema aerugineum</taxon>
    </lineage>
</organism>
<keyword evidence="1" id="KW-0175">Coiled coil</keyword>
<protein>
    <submittedName>
        <fullName evidence="4">ABC-three component system protein</fullName>
    </submittedName>
</protein>
<reference evidence="4 5" key="1">
    <citation type="submission" date="2024-09" db="EMBL/GenBank/DDBJ databases">
        <title>Floridaenema gen nov. (Aerosakkonemataceae, Aerosakkonematales ord. nov., Cyanobacteria) from benthic tropical and subtropical fresh waters, with the description of four new species.</title>
        <authorList>
            <person name="Moretto J.A."/>
            <person name="Berthold D.E."/>
            <person name="Lefler F.W."/>
            <person name="Huang I.-S."/>
            <person name="Laughinghouse H. IV."/>
        </authorList>
    </citation>
    <scope>NUCLEOTIDE SEQUENCE [LARGE SCALE GENOMIC DNA]</scope>
    <source>
        <strain evidence="4 5">BLCC-F46</strain>
    </source>
</reference>
<dbReference type="Pfam" id="PF10088">
    <property type="entry name" value="DUF2326"/>
    <property type="match status" value="1"/>
</dbReference>